<protein>
    <submittedName>
        <fullName evidence="8">DEAD/DEAH box helicase</fullName>
    </submittedName>
</protein>
<evidence type="ECO:0000256" key="1">
    <source>
        <dbReference type="ARBA" id="ARBA00022741"/>
    </source>
</evidence>
<dbReference type="GO" id="GO:0005524">
    <property type="term" value="F:ATP binding"/>
    <property type="evidence" value="ECO:0007669"/>
    <property type="project" value="UniProtKB-KW"/>
</dbReference>
<dbReference type="Pfam" id="PF00271">
    <property type="entry name" value="Helicase_C"/>
    <property type="match status" value="1"/>
</dbReference>
<sequence>MLAEELVPVNGCWVRRRSDGSQVGRVRGSRSNSGRWELKIEWRPGTPAEWTALSDLRCGLQPGWAVQDYPRSTTRSTLGPGRVISYRTLGGRDQVLVQLDTTGQSVWLPYENLVRFKDVELRYKRAETTVPDHAERFRLRLLAHALENWNQLTGSLDRLDVDPLPHQIQLVHRILSSGNYNWLIADDVGLGKTIEVGLLLAALKRKGQARRVLIISPAGITRPWQDEMKYKFDQIYEVYGLDFRIADPDHWKLHDHVIVSLDLAKRDEHMRLLGQSGGWDVVVFDEAHKLSRQASGERTQRYRLAEMLRQSADVFLLLSGTPHQGYVDRFLALLELVRPDLKREIHTVEANPEIVGEMILRNRKRDVTDVDGNFIFKGTQVHRVPVPPSAATVEFQDRLRGYLRRGYKAGETGGAAGRAVGFVMTTYRKLASSSIAAIEQALRLRLERLTDAAPAHSSDGSSVEEWDEDFAEGGDHQDNLGGSISATSAREFFEYERDLIAQLLEHAAGVRRSDEKLQLFLKQVVEPVVTQGKKLLVFTEYRATQSYLKEALSRYAPGTDGVVLINGSMKLAEKLEAIGHFNGPARFLVSTEAGGEGFNLHQSCHVMVNYDLPWNPARLAQRIGRLYRYGQRETVIVFNLHARDSFDNAAIDLMLGRVLQIVQDMAPVGSEYNERLYAEILGDILERIDFASVLEAARSMEIERTRDQIDEAIRRAQTAQDLQQEIFAHVSGYDPNALRGTLGFTMGHVGLFIRGMLPLVGATTTAMLHDGALLEIRLPEALRGQFPEFAQRTSVRITTDRRLAQRLKDAVLLDFEAPFFRYLIETAQSYGFNGQYASAACPLGVEGALGVFKLRWQNDQGEPLTEEFLPLFVAGDGHVQKNPSFLAEWLTSPLRSAPVPHTERKRRATTYAALVKEADRQLGAAATRFKHPNGLVHLAVADCGYARTRE</sequence>
<evidence type="ECO:0000259" key="7">
    <source>
        <dbReference type="PROSITE" id="PS51194"/>
    </source>
</evidence>
<dbReference type="InterPro" id="IPR014001">
    <property type="entry name" value="Helicase_ATP-bd"/>
</dbReference>
<dbReference type="PANTHER" id="PTHR10799">
    <property type="entry name" value="SNF2/RAD54 HELICASE FAMILY"/>
    <property type="match status" value="1"/>
</dbReference>
<dbReference type="PROSITE" id="PS51194">
    <property type="entry name" value="HELICASE_CTER"/>
    <property type="match status" value="1"/>
</dbReference>
<keyword evidence="2" id="KW-0378">Hydrolase</keyword>
<evidence type="ECO:0000256" key="2">
    <source>
        <dbReference type="ARBA" id="ARBA00022801"/>
    </source>
</evidence>
<dbReference type="InterPro" id="IPR000330">
    <property type="entry name" value="SNF2_N"/>
</dbReference>
<evidence type="ECO:0000313" key="9">
    <source>
        <dbReference type="Proteomes" id="UP000321638"/>
    </source>
</evidence>
<reference evidence="8 9" key="1">
    <citation type="submission" date="2019-06" db="EMBL/GenBank/DDBJ databases">
        <title>New taxonomy in bacterial strain CC-CFT640, isolated from vineyard.</title>
        <authorList>
            <person name="Lin S.-Y."/>
            <person name="Tsai C.-F."/>
            <person name="Young C.-C."/>
        </authorList>
    </citation>
    <scope>NUCLEOTIDE SEQUENCE [LARGE SCALE GENOMIC DNA]</scope>
    <source>
        <strain evidence="8 9">CC-CFT640</strain>
    </source>
</reference>
<keyword evidence="4" id="KW-0067">ATP-binding</keyword>
<dbReference type="InterPro" id="IPR027417">
    <property type="entry name" value="P-loop_NTPase"/>
</dbReference>
<keyword evidence="9" id="KW-1185">Reference proteome</keyword>
<evidence type="ECO:0000313" key="8">
    <source>
        <dbReference type="EMBL" id="TXL70870.1"/>
    </source>
</evidence>
<proteinExistence type="predicted"/>
<evidence type="ECO:0000259" key="6">
    <source>
        <dbReference type="PROSITE" id="PS51192"/>
    </source>
</evidence>
<dbReference type="CDD" id="cd18011">
    <property type="entry name" value="DEXDc_RapA"/>
    <property type="match status" value="1"/>
</dbReference>
<feature type="compositionally biased region" description="Acidic residues" evidence="5">
    <location>
        <begin position="462"/>
        <end position="472"/>
    </location>
</feature>
<dbReference type="Gene3D" id="3.40.50.300">
    <property type="entry name" value="P-loop containing nucleotide triphosphate hydrolases"/>
    <property type="match status" value="1"/>
</dbReference>
<accession>A0A5C8PB07</accession>
<dbReference type="InterPro" id="IPR049730">
    <property type="entry name" value="SNF2/RAD54-like_C"/>
</dbReference>
<evidence type="ECO:0000256" key="3">
    <source>
        <dbReference type="ARBA" id="ARBA00022806"/>
    </source>
</evidence>
<feature type="domain" description="Helicase C-terminal" evidence="7">
    <location>
        <begin position="520"/>
        <end position="688"/>
    </location>
</feature>
<dbReference type="GO" id="GO:0016787">
    <property type="term" value="F:hydrolase activity"/>
    <property type="evidence" value="ECO:0007669"/>
    <property type="project" value="UniProtKB-KW"/>
</dbReference>
<dbReference type="InterPro" id="IPR057342">
    <property type="entry name" value="DEXDc_RapA"/>
</dbReference>
<dbReference type="SMART" id="SM00490">
    <property type="entry name" value="HELICc"/>
    <property type="match status" value="1"/>
</dbReference>
<dbReference type="OrthoDB" id="9814088at2"/>
<dbReference type="InterPro" id="IPR001650">
    <property type="entry name" value="Helicase_C-like"/>
</dbReference>
<dbReference type="CDD" id="cd18793">
    <property type="entry name" value="SF2_C_SNF"/>
    <property type="match status" value="1"/>
</dbReference>
<dbReference type="SMART" id="SM00487">
    <property type="entry name" value="DEXDc"/>
    <property type="match status" value="1"/>
</dbReference>
<name>A0A5C8PB07_9HYPH</name>
<comment type="caution">
    <text evidence="8">The sequence shown here is derived from an EMBL/GenBank/DDBJ whole genome shotgun (WGS) entry which is preliminary data.</text>
</comment>
<dbReference type="GO" id="GO:0004386">
    <property type="term" value="F:helicase activity"/>
    <property type="evidence" value="ECO:0007669"/>
    <property type="project" value="UniProtKB-KW"/>
</dbReference>
<gene>
    <name evidence="8" type="ORF">FHP25_32645</name>
</gene>
<organism evidence="8 9">
    <name type="scientific">Vineibacter terrae</name>
    <dbReference type="NCBI Taxonomy" id="2586908"/>
    <lineage>
        <taxon>Bacteria</taxon>
        <taxon>Pseudomonadati</taxon>
        <taxon>Pseudomonadota</taxon>
        <taxon>Alphaproteobacteria</taxon>
        <taxon>Hyphomicrobiales</taxon>
        <taxon>Vineibacter</taxon>
    </lineage>
</organism>
<keyword evidence="3 8" id="KW-0347">Helicase</keyword>
<dbReference type="PROSITE" id="PS51192">
    <property type="entry name" value="HELICASE_ATP_BIND_1"/>
    <property type="match status" value="1"/>
</dbReference>
<feature type="region of interest" description="Disordered" evidence="5">
    <location>
        <begin position="453"/>
        <end position="481"/>
    </location>
</feature>
<dbReference type="AlphaFoldDB" id="A0A5C8PB07"/>
<dbReference type="InterPro" id="IPR038718">
    <property type="entry name" value="SNF2-like_sf"/>
</dbReference>
<dbReference type="EMBL" id="VDUZ01000052">
    <property type="protein sequence ID" value="TXL70870.1"/>
    <property type="molecule type" value="Genomic_DNA"/>
</dbReference>
<feature type="domain" description="Helicase ATP-binding" evidence="6">
    <location>
        <begin position="173"/>
        <end position="340"/>
    </location>
</feature>
<dbReference type="SUPFAM" id="SSF52540">
    <property type="entry name" value="P-loop containing nucleoside triphosphate hydrolases"/>
    <property type="match status" value="2"/>
</dbReference>
<dbReference type="Pfam" id="PF00176">
    <property type="entry name" value="SNF2-rel_dom"/>
    <property type="match status" value="1"/>
</dbReference>
<evidence type="ECO:0000256" key="5">
    <source>
        <dbReference type="SAM" id="MobiDB-lite"/>
    </source>
</evidence>
<keyword evidence="1" id="KW-0547">Nucleotide-binding</keyword>
<dbReference type="Gene3D" id="3.40.50.10810">
    <property type="entry name" value="Tandem AAA-ATPase domain"/>
    <property type="match status" value="1"/>
</dbReference>
<dbReference type="Proteomes" id="UP000321638">
    <property type="component" value="Unassembled WGS sequence"/>
</dbReference>
<evidence type="ECO:0000256" key="4">
    <source>
        <dbReference type="ARBA" id="ARBA00022840"/>
    </source>
</evidence>